<organism evidence="1">
    <name type="scientific">marine metagenome</name>
    <dbReference type="NCBI Taxonomy" id="408172"/>
    <lineage>
        <taxon>unclassified sequences</taxon>
        <taxon>metagenomes</taxon>
        <taxon>ecological metagenomes</taxon>
    </lineage>
</organism>
<feature type="non-terminal residue" evidence="1">
    <location>
        <position position="58"/>
    </location>
</feature>
<sequence>MARIKNARVAAAHEGIAELIVRMEYDNGGISEVSLDAMATAALMQSCNAGTVADLVGQ</sequence>
<proteinExistence type="predicted"/>
<accession>A0A382TQ20</accession>
<evidence type="ECO:0000313" key="1">
    <source>
        <dbReference type="EMBL" id="SVD23852.1"/>
    </source>
</evidence>
<dbReference type="EMBL" id="UINC01138109">
    <property type="protein sequence ID" value="SVD23852.1"/>
    <property type="molecule type" value="Genomic_DNA"/>
</dbReference>
<name>A0A382TQ20_9ZZZZ</name>
<gene>
    <name evidence="1" type="ORF">METZ01_LOCUS376706</name>
</gene>
<dbReference type="AlphaFoldDB" id="A0A382TQ20"/>
<reference evidence="1" key="1">
    <citation type="submission" date="2018-05" db="EMBL/GenBank/DDBJ databases">
        <authorList>
            <person name="Lanie J.A."/>
            <person name="Ng W.-L."/>
            <person name="Kazmierczak K.M."/>
            <person name="Andrzejewski T.M."/>
            <person name="Davidsen T.M."/>
            <person name="Wayne K.J."/>
            <person name="Tettelin H."/>
            <person name="Glass J.I."/>
            <person name="Rusch D."/>
            <person name="Podicherti R."/>
            <person name="Tsui H.-C.T."/>
            <person name="Winkler M.E."/>
        </authorList>
    </citation>
    <scope>NUCLEOTIDE SEQUENCE</scope>
</reference>
<protein>
    <submittedName>
        <fullName evidence="1">Uncharacterized protein</fullName>
    </submittedName>
</protein>